<evidence type="ECO:0000313" key="1">
    <source>
        <dbReference type="EMBL" id="QTD49779.1"/>
    </source>
</evidence>
<sequence>MWLRIQRSTRLWIETGIGIEAPSPGSEVSFLIGISAEESRDRYLEDFENGRSNLPFATREPASTGSDTGNAVSTLCCVDLSQSNLEGLPAQQDLSGLNIRMSAFQDRDVDPTTLANPSQIAGGSLYPLFASHDIFIARGVQGNCTLSPELSPFLSVPVCPGDQSGVVRVQNRYETEIQCDQRRGADRDSRFGFTAPPGAEFGFRVLTDENGQMLDASEISGREGTVLLAPDALRHLSGRFSVPFADLEAGTIRVGDLILARNAEVLYLDYGWVEDITLAITLDVPGNATAGLIDLDVYAVPTVRSDGSQAERECGPSWLEIRDFWRVGHIEICPDPSR</sequence>
<organism evidence="1 2">
    <name type="scientific">Sulfidibacter corallicola</name>
    <dbReference type="NCBI Taxonomy" id="2818388"/>
    <lineage>
        <taxon>Bacteria</taxon>
        <taxon>Pseudomonadati</taxon>
        <taxon>Acidobacteriota</taxon>
        <taxon>Holophagae</taxon>
        <taxon>Acanthopleuribacterales</taxon>
        <taxon>Acanthopleuribacteraceae</taxon>
        <taxon>Sulfidibacter</taxon>
    </lineage>
</organism>
<protein>
    <submittedName>
        <fullName evidence="1">Uncharacterized protein</fullName>
    </submittedName>
</protein>
<evidence type="ECO:0000313" key="2">
    <source>
        <dbReference type="Proteomes" id="UP000663929"/>
    </source>
</evidence>
<dbReference type="RefSeq" id="WP_237379409.1">
    <property type="nucleotide sequence ID" value="NZ_CP071793.1"/>
</dbReference>
<dbReference type="AlphaFoldDB" id="A0A8A4TIA7"/>
<accession>A0A8A4TIA7</accession>
<dbReference type="Proteomes" id="UP000663929">
    <property type="component" value="Chromosome"/>
</dbReference>
<dbReference type="EMBL" id="CP071793">
    <property type="protein sequence ID" value="QTD49779.1"/>
    <property type="molecule type" value="Genomic_DNA"/>
</dbReference>
<name>A0A8A4TIA7_SULCO</name>
<dbReference type="KEGG" id="scor:J3U87_29705"/>
<reference evidence="1" key="1">
    <citation type="submission" date="2021-03" db="EMBL/GenBank/DDBJ databases">
        <title>Acanthopleuribacteraceae sp. M133.</title>
        <authorList>
            <person name="Wang G."/>
        </authorList>
    </citation>
    <scope>NUCLEOTIDE SEQUENCE</scope>
    <source>
        <strain evidence="1">M133</strain>
    </source>
</reference>
<proteinExistence type="predicted"/>
<gene>
    <name evidence="1" type="ORF">J3U87_29705</name>
</gene>
<keyword evidence="2" id="KW-1185">Reference proteome</keyword>